<dbReference type="Gene3D" id="1.10.8.350">
    <property type="entry name" value="Bacterial muramidase"/>
    <property type="match status" value="1"/>
</dbReference>
<feature type="domain" description="Transglycosylase SLT" evidence="1">
    <location>
        <begin position="8"/>
        <end position="299"/>
    </location>
</feature>
<dbReference type="Gene3D" id="1.10.530.10">
    <property type="match status" value="1"/>
</dbReference>
<dbReference type="CDD" id="cd13399">
    <property type="entry name" value="Slt35-like"/>
    <property type="match status" value="1"/>
</dbReference>
<evidence type="ECO:0000259" key="1">
    <source>
        <dbReference type="Pfam" id="PF13406"/>
    </source>
</evidence>
<sequence length="308" mass="35010">MAQNYTEQAQVQDFIEEMVLEYGFSAEYLQQVLGQAKKQQSILDAISRPAERVKPWKEYRPIFLTQQRLDKGLAFWREHEQALAQAEREYGVPAEFIVAIIGVETMYGGNTGRYRVLDALSTLSFDYPPRAPFFRSQLREFLLLVREELFEPTELTGSYAGAMGLPQFMPGSFRAYAVDFNQDGKINIWTDAEDAIGSVANYFIKHGWQPEQDVAVQAQLNSQAAEQGLTGSLTPKHSFKELAAMGWSTEQTVNDDAMVTAFKLAAEQGDEYWLGLTNFQTITKYNRSEMYAMAVTQLAHELAQQYRD</sequence>
<dbReference type="NCBIfam" id="TIGR02282">
    <property type="entry name" value="MltB"/>
    <property type="match status" value="1"/>
</dbReference>
<dbReference type="InterPro" id="IPR043426">
    <property type="entry name" value="MltB-like"/>
</dbReference>
<dbReference type="InterPro" id="IPR023346">
    <property type="entry name" value="Lysozyme-like_dom_sf"/>
</dbReference>
<dbReference type="SUPFAM" id="SSF53955">
    <property type="entry name" value="Lysozyme-like"/>
    <property type="match status" value="1"/>
</dbReference>
<proteinExistence type="predicted"/>
<dbReference type="RefSeq" id="WP_289410809.1">
    <property type="nucleotide sequence ID" value="NZ_JAUCDY010000007.1"/>
</dbReference>
<comment type="caution">
    <text evidence="2">The sequence shown here is derived from an EMBL/GenBank/DDBJ whole genome shotgun (WGS) entry which is preliminary data.</text>
</comment>
<gene>
    <name evidence="2" type="primary">mltB</name>
    <name evidence="2" type="ORF">QEZ41_07560</name>
</gene>
<dbReference type="EMBL" id="JAUCDY010000007">
    <property type="protein sequence ID" value="MDM7858132.1"/>
    <property type="molecule type" value="Genomic_DNA"/>
</dbReference>
<dbReference type="InterPro" id="IPR011757">
    <property type="entry name" value="Lytic_transglycosylase_MltB"/>
</dbReference>
<dbReference type="PANTHER" id="PTHR30163:SF9">
    <property type="entry name" value="MEMBRANE-BOUND LYTIC MUREIN TRANSGLYCOSYLASE B"/>
    <property type="match status" value="1"/>
</dbReference>
<protein>
    <submittedName>
        <fullName evidence="2">Lytic murein transglycosylase B</fullName>
    </submittedName>
</protein>
<dbReference type="Proteomes" id="UP001241056">
    <property type="component" value="Unassembled WGS sequence"/>
</dbReference>
<dbReference type="PANTHER" id="PTHR30163">
    <property type="entry name" value="MEMBRANE-BOUND LYTIC MUREIN TRANSGLYCOSYLASE B"/>
    <property type="match status" value="1"/>
</dbReference>
<organism evidence="2 3">
    <name type="scientific">Thiopseudomonas acetoxidans</name>
    <dbReference type="NCBI Taxonomy" id="3041622"/>
    <lineage>
        <taxon>Bacteria</taxon>
        <taxon>Pseudomonadati</taxon>
        <taxon>Pseudomonadota</taxon>
        <taxon>Gammaproteobacteria</taxon>
        <taxon>Pseudomonadales</taxon>
        <taxon>Pseudomonadaceae</taxon>
        <taxon>Thiopseudomonas</taxon>
    </lineage>
</organism>
<dbReference type="InterPro" id="IPR031304">
    <property type="entry name" value="SLT_2"/>
</dbReference>
<evidence type="ECO:0000313" key="3">
    <source>
        <dbReference type="Proteomes" id="UP001241056"/>
    </source>
</evidence>
<accession>A0ABT7SPL9</accession>
<evidence type="ECO:0000313" key="2">
    <source>
        <dbReference type="EMBL" id="MDM7858132.1"/>
    </source>
</evidence>
<name>A0ABT7SPL9_9GAMM</name>
<reference evidence="2 3" key="1">
    <citation type="submission" date="2023-06" db="EMBL/GenBank/DDBJ databases">
        <title>Thiopseudomonas sp. CY1220 draft genome sequence.</title>
        <authorList>
            <person name="Zhao G."/>
            <person name="An M."/>
        </authorList>
    </citation>
    <scope>NUCLEOTIDE SEQUENCE [LARGE SCALE GENOMIC DNA]</scope>
    <source>
        <strain evidence="2 3">CY1220</strain>
    </source>
</reference>
<dbReference type="Pfam" id="PF13406">
    <property type="entry name" value="SLT_2"/>
    <property type="match status" value="1"/>
</dbReference>
<keyword evidence="3" id="KW-1185">Reference proteome</keyword>